<organism evidence="2 3">
    <name type="scientific">Erwinia phage vB_EamM_Joad</name>
    <dbReference type="NCBI Taxonomy" id="2026081"/>
    <lineage>
        <taxon>Viruses</taxon>
        <taxon>Duplodnaviria</taxon>
        <taxon>Heunggongvirae</taxon>
        <taxon>Uroviricota</taxon>
        <taxon>Caudoviricetes</taxon>
        <taxon>Chimalliviridae</taxon>
        <taxon>Risingsunvirus</taxon>
        <taxon>Risingsunvirus risingsun</taxon>
    </lineage>
</organism>
<proteinExistence type="predicted"/>
<dbReference type="Pfam" id="PF01464">
    <property type="entry name" value="SLT"/>
    <property type="match status" value="1"/>
</dbReference>
<feature type="domain" description="Transglycosylase SLT" evidence="1">
    <location>
        <begin position="40"/>
        <end position="125"/>
    </location>
</feature>
<dbReference type="Proteomes" id="UP000222624">
    <property type="component" value="Genome"/>
</dbReference>
<evidence type="ECO:0000313" key="2">
    <source>
        <dbReference type="EMBL" id="ASU03811.1"/>
    </source>
</evidence>
<dbReference type="InterPro" id="IPR023346">
    <property type="entry name" value="Lysozyme-like_dom_sf"/>
</dbReference>
<sequence length="232" mass="25298">MFKSILITLGVVFSLMGAPALASTSTAHPAEIKGFNKLKDYIFEAEQKTGTSAELLTALLSVESTMGHNTVNRHSSARGVMQYTSKTWRADLKKYHKQLGLSANASVTNPRAAILVTAAALADNKVYLQRKTGRTISNGDLYMSHFVGLGGAEKILRGESTTRVSKLVTVHSKNGKRYHVKGKVATVAQFRAKMNTLIKNETRKYAVALDQSRMDNLMTALSNNKSYTVASL</sequence>
<dbReference type="SUPFAM" id="SSF53955">
    <property type="entry name" value="Lysozyme-like"/>
    <property type="match status" value="1"/>
</dbReference>
<dbReference type="Gene3D" id="1.10.530.10">
    <property type="match status" value="1"/>
</dbReference>
<gene>
    <name evidence="2" type="ORF">JOAD_104</name>
</gene>
<accession>A0A223LIG1</accession>
<evidence type="ECO:0000313" key="3">
    <source>
        <dbReference type="Proteomes" id="UP000222624"/>
    </source>
</evidence>
<evidence type="ECO:0000259" key="1">
    <source>
        <dbReference type="Pfam" id="PF01464"/>
    </source>
</evidence>
<dbReference type="InterPro" id="IPR008258">
    <property type="entry name" value="Transglycosylase_SLT_dom_1"/>
</dbReference>
<name>A0A223LIG1_9CAUD</name>
<protein>
    <submittedName>
        <fullName evidence="2">Putative lytic transglycosylase</fullName>
    </submittedName>
</protein>
<dbReference type="EMBL" id="MF459647">
    <property type="protein sequence ID" value="ASU03811.1"/>
    <property type="molecule type" value="Genomic_DNA"/>
</dbReference>
<reference evidence="3" key="1">
    <citation type="submission" date="2017-07" db="EMBL/GenBank/DDBJ databases">
        <authorList>
            <person name="Bickmore M.X."/>
            <person name="Vaden K."/>
            <person name="Brady T.S."/>
            <person name="Tateoka O.B."/>
            <person name="Carter J.L."/>
            <person name="Pape J.A."/>
            <person name="Robinson D.M."/>
            <person name="Russell K.A."/>
            <person name="Staley L.A."/>
            <person name="Stettler J.M."/>
            <person name="Townsend M.H."/>
            <person name="Wienclaw T."/>
            <person name="Williamson T.L."/>
            <person name="Kruger J.L."/>
            <person name="Berg J.A."/>
            <person name="Sharma R."/>
            <person name="Payne A.M."/>
            <person name="Fajardo C.P."/>
            <person name="Breakwell D.P."/>
            <person name="Hope S."/>
            <person name="Grose J.H."/>
        </authorList>
    </citation>
    <scope>NUCLEOTIDE SEQUENCE [LARGE SCALE GENOMIC DNA]</scope>
</reference>